<keyword evidence="3" id="KW-1185">Reference proteome</keyword>
<proteinExistence type="predicted"/>
<dbReference type="PROSITE" id="PS50280">
    <property type="entry name" value="SET"/>
    <property type="match status" value="1"/>
</dbReference>
<gene>
    <name evidence="2" type="ORF">JX265_013856</name>
</gene>
<dbReference type="PANTHER" id="PTHR13271">
    <property type="entry name" value="UNCHARACTERIZED PUTATIVE METHYLTRANSFERASE"/>
    <property type="match status" value="1"/>
</dbReference>
<reference evidence="2" key="1">
    <citation type="submission" date="2021-03" db="EMBL/GenBank/DDBJ databases">
        <title>Revisited historic fungal species revealed as producer of novel bioactive compounds through whole genome sequencing and comparative genomics.</title>
        <authorList>
            <person name="Vignolle G.A."/>
            <person name="Hochenegger N."/>
            <person name="Mach R.L."/>
            <person name="Mach-Aigner A.R."/>
            <person name="Javad Rahimi M."/>
            <person name="Salim K.A."/>
            <person name="Chan C.M."/>
            <person name="Lim L.B.L."/>
            <person name="Cai F."/>
            <person name="Druzhinina I.S."/>
            <person name="U'Ren J.M."/>
            <person name="Derntl C."/>
        </authorList>
    </citation>
    <scope>NUCLEOTIDE SEQUENCE</scope>
    <source>
        <strain evidence="2">TUCIM 5799</strain>
    </source>
</reference>
<dbReference type="Proteomes" id="UP000829685">
    <property type="component" value="Unassembled WGS sequence"/>
</dbReference>
<dbReference type="SUPFAM" id="SSF82199">
    <property type="entry name" value="SET domain"/>
    <property type="match status" value="1"/>
</dbReference>
<dbReference type="AlphaFoldDB" id="A0A9P9W7S0"/>
<accession>A0A9P9W7S0</accession>
<name>A0A9P9W7S0_9PEZI</name>
<feature type="domain" description="SET" evidence="1">
    <location>
        <begin position="22"/>
        <end position="227"/>
    </location>
</feature>
<sequence>MTAGQSLGDLLPWARGQGVVTDGIEAAQLPGRGAGIVAKRHLRAGEAILKVPFGAVRCLDTVPNGIRDALPEKWTIHSLLALDLALNHIAKPTPWNAILPSLESLEECVPLLWPSDLQALLPGPALSLLGQQQARLRTQWDLIPEKFTALQHEDYLRMWFLINSRTFYNSTPTTETYPWEDRLALLPVADLFNHADTGCEVTFNSKRYKVTTDRAYRAGEELYISYGDHSNDFLLVEYGFILAENQWDEVCIDDAILPHLSNEHKAELGEKGLLGNYVLRSREGACRRTESAVRLRCYTAEQWVAFAEDGVEVPDAQDDVNKLLSELLQSYIATIQTVIGKLERMKIGKSAQRRLLIQRWEQIRLTIGRTIDRLQTTKT</sequence>
<organism evidence="2 3">
    <name type="scientific">Neoarthrinium moseri</name>
    <dbReference type="NCBI Taxonomy" id="1658444"/>
    <lineage>
        <taxon>Eukaryota</taxon>
        <taxon>Fungi</taxon>
        <taxon>Dikarya</taxon>
        <taxon>Ascomycota</taxon>
        <taxon>Pezizomycotina</taxon>
        <taxon>Sordariomycetes</taxon>
        <taxon>Xylariomycetidae</taxon>
        <taxon>Amphisphaeriales</taxon>
        <taxon>Apiosporaceae</taxon>
        <taxon>Neoarthrinium</taxon>
    </lineage>
</organism>
<dbReference type="InterPro" id="IPR046341">
    <property type="entry name" value="SET_dom_sf"/>
</dbReference>
<evidence type="ECO:0000313" key="2">
    <source>
        <dbReference type="EMBL" id="KAI1848101.1"/>
    </source>
</evidence>
<dbReference type="EMBL" id="JAFIMR010000090">
    <property type="protein sequence ID" value="KAI1848101.1"/>
    <property type="molecule type" value="Genomic_DNA"/>
</dbReference>
<evidence type="ECO:0000313" key="3">
    <source>
        <dbReference type="Proteomes" id="UP000829685"/>
    </source>
</evidence>
<dbReference type="InterPro" id="IPR001214">
    <property type="entry name" value="SET_dom"/>
</dbReference>
<dbReference type="InterPro" id="IPR050600">
    <property type="entry name" value="SETD3_SETD6_MTase"/>
</dbReference>
<dbReference type="GO" id="GO:0016279">
    <property type="term" value="F:protein-lysine N-methyltransferase activity"/>
    <property type="evidence" value="ECO:0007669"/>
    <property type="project" value="TreeGrafter"/>
</dbReference>
<dbReference type="Gene3D" id="3.90.1410.10">
    <property type="entry name" value="set domain protein methyltransferase, domain 1"/>
    <property type="match status" value="1"/>
</dbReference>
<dbReference type="PANTHER" id="PTHR13271:SF137">
    <property type="entry name" value="SET DOMAIN-CONTAINING PROTEIN"/>
    <property type="match status" value="1"/>
</dbReference>
<evidence type="ECO:0000259" key="1">
    <source>
        <dbReference type="PROSITE" id="PS50280"/>
    </source>
</evidence>
<dbReference type="Pfam" id="PF00856">
    <property type="entry name" value="SET"/>
    <property type="match status" value="1"/>
</dbReference>
<comment type="caution">
    <text evidence="2">The sequence shown here is derived from an EMBL/GenBank/DDBJ whole genome shotgun (WGS) entry which is preliminary data.</text>
</comment>
<protein>
    <recommendedName>
        <fullName evidence="1">SET domain-containing protein</fullName>
    </recommendedName>
</protein>